<sequence>MKRRQLIVAFASVATWPFARPLAAFAQGSTLYRIGFLSQGSFAPDTYPGKLTGLITQHLARSGFTPASGCELVERGAEGHLDRLPGLVTELLAAKVDVIVAFGYFVAAAVKQGTGAIPTVIFATGDPVKTQLVASLNRPEGNITGISDVAGELAPKRLELLKQTAPRLQRLALLWNAGNPGMTERYEASAAAAKTLNVTVVALGVREPNDFEDAFAAMQRSMPDGLLIVADALTALNRKRIFDFAATHRLPTIYETDDFVRAGGLMSYGPDQAETAERGASLVARILKGEKPANLPLEQPTRFRLVVNLKTAQSLGLAIPPSILLLADELIE</sequence>
<dbReference type="Proteomes" id="UP001315278">
    <property type="component" value="Unassembled WGS sequence"/>
</dbReference>
<evidence type="ECO:0000256" key="1">
    <source>
        <dbReference type="SAM" id="SignalP"/>
    </source>
</evidence>
<dbReference type="SUPFAM" id="SSF53822">
    <property type="entry name" value="Periplasmic binding protein-like I"/>
    <property type="match status" value="1"/>
</dbReference>
<dbReference type="Gene3D" id="3.40.50.2300">
    <property type="match status" value="2"/>
</dbReference>
<dbReference type="PANTHER" id="PTHR35271">
    <property type="entry name" value="ABC TRANSPORTER, SUBSTRATE-BINDING LIPOPROTEIN-RELATED"/>
    <property type="match status" value="1"/>
</dbReference>
<keyword evidence="1" id="KW-0732">Signal</keyword>
<feature type="signal peptide" evidence="1">
    <location>
        <begin position="1"/>
        <end position="26"/>
    </location>
</feature>
<dbReference type="CDD" id="cd06325">
    <property type="entry name" value="PBP1_ABC_unchar_transporter"/>
    <property type="match status" value="1"/>
</dbReference>
<name>A0ABS5FDW1_9BRAD</name>
<dbReference type="InterPro" id="IPR028082">
    <property type="entry name" value="Peripla_BP_I"/>
</dbReference>
<gene>
    <name evidence="2" type="ORF">JQ615_06185</name>
</gene>
<feature type="chain" id="PRO_5046111004" evidence="1">
    <location>
        <begin position="27"/>
        <end position="332"/>
    </location>
</feature>
<reference evidence="3" key="1">
    <citation type="journal article" date="2021" name="ISME J.">
        <title>Evolutionary origin and ecological implication of a unique nif island in free-living Bradyrhizobium lineages.</title>
        <authorList>
            <person name="Tao J."/>
        </authorList>
    </citation>
    <scope>NUCLEOTIDE SEQUENCE [LARGE SCALE GENOMIC DNA]</scope>
    <source>
        <strain evidence="3">SZCCT0434</strain>
    </source>
</reference>
<evidence type="ECO:0000313" key="3">
    <source>
        <dbReference type="Proteomes" id="UP001315278"/>
    </source>
</evidence>
<accession>A0ABS5FDW1</accession>
<protein>
    <submittedName>
        <fullName evidence="2">ABC transporter substrate-binding protein</fullName>
    </submittedName>
</protein>
<dbReference type="RefSeq" id="WP_212492014.1">
    <property type="nucleotide sequence ID" value="NZ_JAFCJH010000004.1"/>
</dbReference>
<proteinExistence type="predicted"/>
<dbReference type="EMBL" id="JAFCJH010000004">
    <property type="protein sequence ID" value="MBR0794970.1"/>
    <property type="molecule type" value="Genomic_DNA"/>
</dbReference>
<dbReference type="PANTHER" id="PTHR35271:SF1">
    <property type="entry name" value="ABC TRANSPORTER, SUBSTRATE-BINDING LIPOPROTEIN"/>
    <property type="match status" value="1"/>
</dbReference>
<keyword evidence="3" id="KW-1185">Reference proteome</keyword>
<organism evidence="2 3">
    <name type="scientific">Bradyrhizobium jicamae</name>
    <dbReference type="NCBI Taxonomy" id="280332"/>
    <lineage>
        <taxon>Bacteria</taxon>
        <taxon>Pseudomonadati</taxon>
        <taxon>Pseudomonadota</taxon>
        <taxon>Alphaproteobacteria</taxon>
        <taxon>Hyphomicrobiales</taxon>
        <taxon>Nitrobacteraceae</taxon>
        <taxon>Bradyrhizobium</taxon>
    </lineage>
</organism>
<dbReference type="Pfam" id="PF04392">
    <property type="entry name" value="ABC_sub_bind"/>
    <property type="match status" value="1"/>
</dbReference>
<dbReference type="InterPro" id="IPR007487">
    <property type="entry name" value="ABC_transpt-TYRBP-like"/>
</dbReference>
<evidence type="ECO:0000313" key="2">
    <source>
        <dbReference type="EMBL" id="MBR0794970.1"/>
    </source>
</evidence>
<comment type="caution">
    <text evidence="2">The sequence shown here is derived from an EMBL/GenBank/DDBJ whole genome shotgun (WGS) entry which is preliminary data.</text>
</comment>